<dbReference type="Gene3D" id="3.60.15.10">
    <property type="entry name" value="Ribonuclease Z/Hydroxyacylglutathione hydrolase-like"/>
    <property type="match status" value="1"/>
</dbReference>
<sequence length="589" mass="64205">MKLSLQSTVLLCLALVADATISSSGTRQLAGLSPEEIAAQDPSNVDGEDEEQRQVPAVLELVVNALGGQDALMDVSLVEYLASGATFVAYEGATPESLVNVSTYDRFLQFSDLLEENLRVRVEETIQPLFETFRFFPPANTTRTAHGDGGIGPVGVLEGSYLFAANGTMPTASAVALIRQTYLFNPHVFLKSVLLGSANLLEVDDDTFVYDDFISPITFTIDTDTGFIDSLTLTESNDLLGDVTVTIAYSNWSLVTDTGLVFPAFVQQTVNEFVFWQEERYFVQSYNNDNTDIKLDELFELPPGTNSTVDFDSYEYGLTSHHLEAVWFMTGFYSFPFNPTIGDPVEIIPNQVYVIPSFETAQSVVVYFNNGTSAILIEAPSSAQHGATLVNLVQEELAPLPGSTVLTHLIQSHHHIDHSSAVREVMGETMGNAELIVGHGVEEWWRTDVFDAPSTLLPDAWAYSNLTGDDAMIFSVQDAGANVLVNETDLKVFVASVPAEHAEDMVVTLIETPQGLYVYVADLYNAGIGFTVALGGPQEFFDFLRSINVIDDACQSDFPLFFIGAHGLPTLSLEDALEEFSTLGVDVGC</sequence>
<reference evidence="4" key="1">
    <citation type="submission" date="2020-06" db="EMBL/GenBank/DDBJ databases">
        <authorList>
            <consortium name="Plant Systems Biology data submission"/>
        </authorList>
    </citation>
    <scope>NUCLEOTIDE SEQUENCE</scope>
    <source>
        <strain evidence="4">D6</strain>
    </source>
</reference>
<name>A0A9N8EVN6_9STRA</name>
<keyword evidence="5" id="KW-1185">Reference proteome</keyword>
<dbReference type="EMBL" id="CAICTM010002012">
    <property type="protein sequence ID" value="CAB9527538.1"/>
    <property type="molecule type" value="Genomic_DNA"/>
</dbReference>
<dbReference type="Proteomes" id="UP001153069">
    <property type="component" value="Unassembled WGS sequence"/>
</dbReference>
<dbReference type="InterPro" id="IPR001279">
    <property type="entry name" value="Metallo-B-lactamas"/>
</dbReference>
<proteinExistence type="predicted"/>
<keyword evidence="2" id="KW-0732">Signal</keyword>
<evidence type="ECO:0000313" key="4">
    <source>
        <dbReference type="EMBL" id="CAB9527538.1"/>
    </source>
</evidence>
<gene>
    <name evidence="4" type="ORF">SEMRO_2014_G311030.1</name>
</gene>
<feature type="region of interest" description="Disordered" evidence="1">
    <location>
        <begin position="32"/>
        <end position="51"/>
    </location>
</feature>
<dbReference type="SUPFAM" id="SSF56281">
    <property type="entry name" value="Metallo-hydrolase/oxidoreductase"/>
    <property type="match status" value="1"/>
</dbReference>
<protein>
    <recommendedName>
        <fullName evidence="3">Metallo-beta-lactamase domain-containing protein</fullName>
    </recommendedName>
</protein>
<evidence type="ECO:0000256" key="2">
    <source>
        <dbReference type="SAM" id="SignalP"/>
    </source>
</evidence>
<evidence type="ECO:0000259" key="3">
    <source>
        <dbReference type="SMART" id="SM00849"/>
    </source>
</evidence>
<evidence type="ECO:0000313" key="5">
    <source>
        <dbReference type="Proteomes" id="UP001153069"/>
    </source>
</evidence>
<feature type="chain" id="PRO_5040124258" description="Metallo-beta-lactamase domain-containing protein" evidence="2">
    <location>
        <begin position="20"/>
        <end position="589"/>
    </location>
</feature>
<evidence type="ECO:0000256" key="1">
    <source>
        <dbReference type="SAM" id="MobiDB-lite"/>
    </source>
</evidence>
<dbReference type="InterPro" id="IPR036866">
    <property type="entry name" value="RibonucZ/Hydroxyglut_hydro"/>
</dbReference>
<feature type="signal peptide" evidence="2">
    <location>
        <begin position="1"/>
        <end position="19"/>
    </location>
</feature>
<comment type="caution">
    <text evidence="4">The sequence shown here is derived from an EMBL/GenBank/DDBJ whole genome shotgun (WGS) entry which is preliminary data.</text>
</comment>
<dbReference type="AlphaFoldDB" id="A0A9N8EVN6"/>
<dbReference type="SMART" id="SM00849">
    <property type="entry name" value="Lactamase_B"/>
    <property type="match status" value="1"/>
</dbReference>
<accession>A0A9N8EVN6</accession>
<feature type="domain" description="Metallo-beta-lactamase" evidence="3">
    <location>
        <begin position="371"/>
        <end position="566"/>
    </location>
</feature>
<organism evidence="4 5">
    <name type="scientific">Seminavis robusta</name>
    <dbReference type="NCBI Taxonomy" id="568900"/>
    <lineage>
        <taxon>Eukaryota</taxon>
        <taxon>Sar</taxon>
        <taxon>Stramenopiles</taxon>
        <taxon>Ochrophyta</taxon>
        <taxon>Bacillariophyta</taxon>
        <taxon>Bacillariophyceae</taxon>
        <taxon>Bacillariophycidae</taxon>
        <taxon>Naviculales</taxon>
        <taxon>Naviculaceae</taxon>
        <taxon>Seminavis</taxon>
    </lineage>
</organism>